<reference evidence="1" key="1">
    <citation type="submission" date="2023-03" db="EMBL/GenBank/DDBJ databases">
        <title>Actinoallomurus iriomotensis NBRC 103681.</title>
        <authorList>
            <person name="Ichikawa N."/>
            <person name="Sato H."/>
            <person name="Tonouchi N."/>
        </authorList>
    </citation>
    <scope>NUCLEOTIDE SEQUENCE</scope>
    <source>
        <strain evidence="1">NBRC 103681</strain>
    </source>
</reference>
<comment type="caution">
    <text evidence="1">The sequence shown here is derived from an EMBL/GenBank/DDBJ whole genome shotgun (WGS) entry which is preliminary data.</text>
</comment>
<evidence type="ECO:0000313" key="2">
    <source>
        <dbReference type="Proteomes" id="UP001165135"/>
    </source>
</evidence>
<dbReference type="EMBL" id="BSTJ01000024">
    <property type="protein sequence ID" value="GLY81908.1"/>
    <property type="molecule type" value="Genomic_DNA"/>
</dbReference>
<dbReference type="AlphaFoldDB" id="A0A9W6VR71"/>
<evidence type="ECO:0008006" key="3">
    <source>
        <dbReference type="Google" id="ProtNLM"/>
    </source>
</evidence>
<name>A0A9W6VR71_9ACTN</name>
<gene>
    <name evidence="1" type="ORF">Airi01_101750</name>
</gene>
<accession>A0A9W6VR71</accession>
<protein>
    <recommendedName>
        <fullName evidence="3">EspG family protein</fullName>
    </recommendedName>
</protein>
<organism evidence="1 2">
    <name type="scientific">Actinoallomurus iriomotensis</name>
    <dbReference type="NCBI Taxonomy" id="478107"/>
    <lineage>
        <taxon>Bacteria</taxon>
        <taxon>Bacillati</taxon>
        <taxon>Actinomycetota</taxon>
        <taxon>Actinomycetes</taxon>
        <taxon>Streptosporangiales</taxon>
        <taxon>Thermomonosporaceae</taxon>
        <taxon>Actinoallomurus</taxon>
    </lineage>
</organism>
<sequence length="264" mass="26830">MRVTGDGLPGALSSDELCAAAWLAGRAPLPAFASGWASEEHGVAAAVAVRGLLARGLAEPGPRLAPAVRGALDPLLHPDTMVEIRHDEGPAGRRRHVFGESGDRRLLAAESVPSIWELAPIEEPIGAAALAVAEPLVPRTDSACTGERLVASARLLARVDALLAQGAGLGDEGTGGALTTVLSEARVLVTVRTTGPAAHTAAAITWLDAGSAGLWLITPEDRGDADDVADPAYALTATGGETVRDALAGLLGSSVPKEESCRTS</sequence>
<dbReference type="Proteomes" id="UP001165135">
    <property type="component" value="Unassembled WGS sequence"/>
</dbReference>
<evidence type="ECO:0000313" key="1">
    <source>
        <dbReference type="EMBL" id="GLY81908.1"/>
    </source>
</evidence>
<proteinExistence type="predicted"/>